<evidence type="ECO:0000313" key="2">
    <source>
        <dbReference type="Ensembl" id="ENSBIXP00000010305.1"/>
    </source>
</evidence>
<evidence type="ECO:0000256" key="1">
    <source>
        <dbReference type="SAM" id="MobiDB-lite"/>
    </source>
</evidence>
<dbReference type="InterPro" id="IPR039889">
    <property type="entry name" value="CCD33"/>
</dbReference>
<dbReference type="GeneTree" id="ENSGT00390000017366"/>
<dbReference type="OMA" id="PELLLWH"/>
<dbReference type="AlphaFoldDB" id="A0A4W2CBN1"/>
<dbReference type="Ensembl" id="ENSBIXT00005010583.1">
    <property type="protein sequence ID" value="ENSBIXP00005029520.1"/>
    <property type="gene ID" value="ENSBIXG00005009464.1"/>
</dbReference>
<organism evidence="2 3">
    <name type="scientific">Bos indicus x Bos taurus</name>
    <name type="common">Hybrid cattle</name>
    <dbReference type="NCBI Taxonomy" id="30522"/>
    <lineage>
        <taxon>Eukaryota</taxon>
        <taxon>Metazoa</taxon>
        <taxon>Chordata</taxon>
        <taxon>Craniata</taxon>
        <taxon>Vertebrata</taxon>
        <taxon>Euteleostomi</taxon>
        <taxon>Mammalia</taxon>
        <taxon>Eutheria</taxon>
        <taxon>Laurasiatheria</taxon>
        <taxon>Artiodactyla</taxon>
        <taxon>Ruminantia</taxon>
        <taxon>Pecora</taxon>
        <taxon>Bovidae</taxon>
        <taxon>Bovinae</taxon>
        <taxon>Bos</taxon>
    </lineage>
</organism>
<feature type="region of interest" description="Disordered" evidence="1">
    <location>
        <begin position="342"/>
        <end position="363"/>
    </location>
</feature>
<accession>A0A4W2CBN1</accession>
<reference evidence="2" key="2">
    <citation type="submission" date="2025-05" db="UniProtKB">
        <authorList>
            <consortium name="Ensembl"/>
        </authorList>
    </citation>
    <scope>IDENTIFICATION</scope>
</reference>
<dbReference type="STRING" id="30522.A0A4W2CBN1"/>
<evidence type="ECO:0000313" key="3">
    <source>
        <dbReference type="Proteomes" id="UP000314981"/>
    </source>
</evidence>
<evidence type="ECO:0000313" key="4">
    <source>
        <dbReference type="Proteomes" id="UP000429181"/>
    </source>
</evidence>
<dbReference type="PANTHER" id="PTHR21623">
    <property type="entry name" value="SPERIOLIN-BINDING FACTOR"/>
    <property type="match status" value="1"/>
</dbReference>
<protein>
    <submittedName>
        <fullName evidence="2">Uncharacterized protein</fullName>
    </submittedName>
</protein>
<dbReference type="Proteomes" id="UP000429181">
    <property type="component" value="Chromosome 21"/>
</dbReference>
<dbReference type="PANTHER" id="PTHR21623:SF2">
    <property type="entry name" value="COILED-COIL DOMAIN-CONTAINING PROTEIN 33"/>
    <property type="match status" value="1"/>
</dbReference>
<dbReference type="GO" id="GO:0005777">
    <property type="term" value="C:peroxisome"/>
    <property type="evidence" value="ECO:0007669"/>
    <property type="project" value="TreeGrafter"/>
</dbReference>
<dbReference type="Proteomes" id="UP000314981">
    <property type="component" value="Chromosome 21"/>
</dbReference>
<proteinExistence type="predicted"/>
<dbReference type="Ensembl" id="ENSBIXT00000019070.1">
    <property type="protein sequence ID" value="ENSBIXP00000010305.1"/>
    <property type="gene ID" value="ENSBIXG00000002406.1"/>
</dbReference>
<reference evidence="3 4" key="1">
    <citation type="submission" date="2018-11" db="EMBL/GenBank/DDBJ databases">
        <title>Haplotype-resolved cattle genomes.</title>
        <authorList>
            <person name="Low W.Y."/>
            <person name="Tearle R."/>
            <person name="Bickhart D.M."/>
            <person name="Rosen B.D."/>
            <person name="Koren S."/>
            <person name="Rhie A."/>
            <person name="Hiendleder S."/>
            <person name="Phillippy A.M."/>
            <person name="Smith T.P.L."/>
            <person name="Williams J.L."/>
        </authorList>
    </citation>
    <scope>NUCLEOTIDE SEQUENCE [LARGE SCALE GENOMIC DNA]</scope>
</reference>
<name>A0A4W2CBN1_BOBOX</name>
<keyword evidence="3" id="KW-1185">Reference proteome</keyword>
<sequence>MNTSQKLDSVISHLAPPHKEATAVTLHGATNLPTCKNGSAPWPYVVGTKNRSSKAVMSVPSEPTKARIWGDTVKVEIQAEHVGHEGELVDNKKKEDLLSFQIPIKYLHSPRLWSGKVDEASAKTQLYATAIQKGSFIPCYIDHNHTAREVLALGPSVMGWGQTLSRPQVLPMAATSGWPDGVSQVNQNPASLGLPITPLSFPTPSGMNFDVPQISQDGCPQLSKTGGSPELLLWHQSFLFQNQDGATNFSEDTALVLEYCPSSSMKSSESWTLNILLGISVLPLKSRLYHKMLTGKGLNGLAADGSLYLPHDTKLKIINSEAPAMDLSFQLLSSDRATQTWESASNSSHAKPGSLGSRCHKSE</sequence>